<organism evidence="1 2">
    <name type="scientific">Natrinema versiforme JCM 10478</name>
    <dbReference type="NCBI Taxonomy" id="1227496"/>
    <lineage>
        <taxon>Archaea</taxon>
        <taxon>Methanobacteriati</taxon>
        <taxon>Methanobacteriota</taxon>
        <taxon>Stenosarchaea group</taxon>
        <taxon>Halobacteria</taxon>
        <taxon>Halobacteriales</taxon>
        <taxon>Natrialbaceae</taxon>
        <taxon>Natrinema</taxon>
    </lineage>
</organism>
<name>L9XZY0_9EURY</name>
<dbReference type="Proteomes" id="UP000011632">
    <property type="component" value="Unassembled WGS sequence"/>
</dbReference>
<gene>
    <name evidence="1" type="ORF">C489_13468</name>
</gene>
<proteinExistence type="predicted"/>
<reference evidence="1 2" key="1">
    <citation type="journal article" date="2014" name="PLoS Genet.">
        <title>Phylogenetically driven sequencing of extremely halophilic archaea reveals strategies for static and dynamic osmo-response.</title>
        <authorList>
            <person name="Becker E.A."/>
            <person name="Seitzer P.M."/>
            <person name="Tritt A."/>
            <person name="Larsen D."/>
            <person name="Krusor M."/>
            <person name="Yao A.I."/>
            <person name="Wu D."/>
            <person name="Madern D."/>
            <person name="Eisen J.A."/>
            <person name="Darling A.E."/>
            <person name="Facciotti M.T."/>
        </authorList>
    </citation>
    <scope>NUCLEOTIDE SEQUENCE [LARGE SCALE GENOMIC DNA]</scope>
    <source>
        <strain evidence="1 2">JCM 10478</strain>
    </source>
</reference>
<dbReference type="OrthoDB" id="190728at2157"/>
<dbReference type="STRING" id="1227496.C489_13468"/>
<accession>L9XZY0</accession>
<keyword evidence="2" id="KW-1185">Reference proteome</keyword>
<comment type="caution">
    <text evidence="1">The sequence shown here is derived from an EMBL/GenBank/DDBJ whole genome shotgun (WGS) entry which is preliminary data.</text>
</comment>
<dbReference type="AlphaFoldDB" id="L9XZY0"/>
<evidence type="ECO:0000313" key="1">
    <source>
        <dbReference type="EMBL" id="ELY66168.1"/>
    </source>
</evidence>
<dbReference type="EMBL" id="AOID01000037">
    <property type="protein sequence ID" value="ELY66168.1"/>
    <property type="molecule type" value="Genomic_DNA"/>
</dbReference>
<protein>
    <submittedName>
        <fullName evidence="1">Uncharacterized protein</fullName>
    </submittedName>
</protein>
<evidence type="ECO:0000313" key="2">
    <source>
        <dbReference type="Proteomes" id="UP000011632"/>
    </source>
</evidence>
<sequence>MNGKNLEVEVTGESATEFINLVDPNGELFDQARLEEGVTKVVFEILGRYEDDLLTGEYELVALESLKSDDPIDSTTISLDAECKITDVLWAAENPDMDWDKNSPVWDEYAAVVIENEGTIPSLLTELQWEGAPAAKLGRDDTVSYHHEIRLPPGETTAYSFGQIYQTSGAGGSLDCSELGTEPMTVTAVVQVGPDPSYTQQIEYGDDQSCDLTIVKGSPTDSDSTGGEN</sequence>